<name>A0A9D4INL4_DREPO</name>
<evidence type="ECO:0000256" key="1">
    <source>
        <dbReference type="SAM" id="MobiDB-lite"/>
    </source>
</evidence>
<proteinExistence type="predicted"/>
<reference evidence="2" key="2">
    <citation type="submission" date="2020-11" db="EMBL/GenBank/DDBJ databases">
        <authorList>
            <person name="McCartney M.A."/>
            <person name="Auch B."/>
            <person name="Kono T."/>
            <person name="Mallez S."/>
            <person name="Becker A."/>
            <person name="Gohl D.M."/>
            <person name="Silverstein K.A.T."/>
            <person name="Koren S."/>
            <person name="Bechman K.B."/>
            <person name="Herman A."/>
            <person name="Abrahante J.E."/>
            <person name="Garbe J."/>
        </authorList>
    </citation>
    <scope>NUCLEOTIDE SEQUENCE</scope>
    <source>
        <strain evidence="2">Duluth1</strain>
        <tissue evidence="2">Whole animal</tissue>
    </source>
</reference>
<sequence length="80" mass="9140">MTRKTRSSTTHAGPSSEHVDLAIGRRRGADGDDKRPVRRHDRYQRYEGMTPPTRTRVTLMVLTKNAETILNDVFADCNVR</sequence>
<organism evidence="2 3">
    <name type="scientific">Dreissena polymorpha</name>
    <name type="common">Zebra mussel</name>
    <name type="synonym">Mytilus polymorpha</name>
    <dbReference type="NCBI Taxonomy" id="45954"/>
    <lineage>
        <taxon>Eukaryota</taxon>
        <taxon>Metazoa</taxon>
        <taxon>Spiralia</taxon>
        <taxon>Lophotrochozoa</taxon>
        <taxon>Mollusca</taxon>
        <taxon>Bivalvia</taxon>
        <taxon>Autobranchia</taxon>
        <taxon>Heteroconchia</taxon>
        <taxon>Euheterodonta</taxon>
        <taxon>Imparidentia</taxon>
        <taxon>Neoheterodontei</taxon>
        <taxon>Myida</taxon>
        <taxon>Dreissenoidea</taxon>
        <taxon>Dreissenidae</taxon>
        <taxon>Dreissena</taxon>
    </lineage>
</organism>
<dbReference type="EMBL" id="JAIWYP010000008">
    <property type="protein sequence ID" value="KAH3782346.1"/>
    <property type="molecule type" value="Genomic_DNA"/>
</dbReference>
<feature type="region of interest" description="Disordered" evidence="1">
    <location>
        <begin position="1"/>
        <end position="51"/>
    </location>
</feature>
<evidence type="ECO:0000313" key="3">
    <source>
        <dbReference type="Proteomes" id="UP000828390"/>
    </source>
</evidence>
<dbReference type="Proteomes" id="UP000828390">
    <property type="component" value="Unassembled WGS sequence"/>
</dbReference>
<gene>
    <name evidence="2" type="ORF">DPMN_160261</name>
</gene>
<protein>
    <submittedName>
        <fullName evidence="2">Uncharacterized protein</fullName>
    </submittedName>
</protein>
<comment type="caution">
    <text evidence="2">The sequence shown here is derived from an EMBL/GenBank/DDBJ whole genome shotgun (WGS) entry which is preliminary data.</text>
</comment>
<accession>A0A9D4INL4</accession>
<evidence type="ECO:0000313" key="2">
    <source>
        <dbReference type="EMBL" id="KAH3782346.1"/>
    </source>
</evidence>
<dbReference type="AlphaFoldDB" id="A0A9D4INL4"/>
<keyword evidence="3" id="KW-1185">Reference proteome</keyword>
<reference evidence="2" key="1">
    <citation type="journal article" date="2019" name="bioRxiv">
        <title>The Genome of the Zebra Mussel, Dreissena polymorpha: A Resource for Invasive Species Research.</title>
        <authorList>
            <person name="McCartney M.A."/>
            <person name="Auch B."/>
            <person name="Kono T."/>
            <person name="Mallez S."/>
            <person name="Zhang Y."/>
            <person name="Obille A."/>
            <person name="Becker A."/>
            <person name="Abrahante J.E."/>
            <person name="Garbe J."/>
            <person name="Badalamenti J.P."/>
            <person name="Herman A."/>
            <person name="Mangelson H."/>
            <person name="Liachko I."/>
            <person name="Sullivan S."/>
            <person name="Sone E.D."/>
            <person name="Koren S."/>
            <person name="Silverstein K.A.T."/>
            <person name="Beckman K.B."/>
            <person name="Gohl D.M."/>
        </authorList>
    </citation>
    <scope>NUCLEOTIDE SEQUENCE</scope>
    <source>
        <strain evidence="2">Duluth1</strain>
        <tissue evidence="2">Whole animal</tissue>
    </source>
</reference>